<proteinExistence type="inferred from homology"/>
<gene>
    <name evidence="8" type="ORF">BJG266_LOCUS1851</name>
    <name evidence="9" type="ORF">QVE165_LOCUS1499</name>
    <name evidence="7" type="ORF">QVE165_LOCUS391</name>
</gene>
<dbReference type="EMBL" id="CAJNOM010000001">
    <property type="protein sequence ID" value="CAF0732694.1"/>
    <property type="molecule type" value="Genomic_DNA"/>
</dbReference>
<name>A0A813NC34_9BILA</name>
<dbReference type="InterPro" id="IPR018607">
    <property type="entry name" value="Ctf8"/>
</dbReference>
<dbReference type="Pfam" id="PF09696">
    <property type="entry name" value="Ctf8"/>
    <property type="match status" value="1"/>
</dbReference>
<organism evidence="7 10">
    <name type="scientific">Adineta steineri</name>
    <dbReference type="NCBI Taxonomy" id="433720"/>
    <lineage>
        <taxon>Eukaryota</taxon>
        <taxon>Metazoa</taxon>
        <taxon>Spiralia</taxon>
        <taxon>Gnathifera</taxon>
        <taxon>Rotifera</taxon>
        <taxon>Eurotatoria</taxon>
        <taxon>Bdelloidea</taxon>
        <taxon>Adinetida</taxon>
        <taxon>Adinetidae</taxon>
        <taxon>Adineta</taxon>
    </lineage>
</organism>
<dbReference type="OrthoDB" id="121932at2759"/>
<evidence type="ECO:0000256" key="2">
    <source>
        <dbReference type="ARBA" id="ARBA00022705"/>
    </source>
</evidence>
<keyword evidence="2" id="KW-0235">DNA replication</keyword>
<dbReference type="GO" id="GO:0031390">
    <property type="term" value="C:Ctf18 RFC-like complex"/>
    <property type="evidence" value="ECO:0007669"/>
    <property type="project" value="InterPro"/>
</dbReference>
<evidence type="ECO:0000313" key="10">
    <source>
        <dbReference type="Proteomes" id="UP000663832"/>
    </source>
</evidence>
<dbReference type="GO" id="GO:0006260">
    <property type="term" value="P:DNA replication"/>
    <property type="evidence" value="ECO:0007669"/>
    <property type="project" value="UniProtKB-KW"/>
</dbReference>
<comment type="subcellular location">
    <subcellularLocation>
        <location evidence="1">Nucleus</location>
    </subcellularLocation>
</comment>
<dbReference type="Proteomes" id="UP000663877">
    <property type="component" value="Unassembled WGS sequence"/>
</dbReference>
<evidence type="ECO:0000256" key="1">
    <source>
        <dbReference type="ARBA" id="ARBA00004123"/>
    </source>
</evidence>
<comment type="caution">
    <text evidence="7">The sequence shown here is derived from an EMBL/GenBank/DDBJ whole genome shotgun (WGS) entry which is preliminary data.</text>
</comment>
<comment type="similarity">
    <text evidence="6">Belongs to the CTF8 family.</text>
</comment>
<dbReference type="AlphaFoldDB" id="A0A813NC34"/>
<dbReference type="Proteomes" id="UP000663832">
    <property type="component" value="Unassembled WGS sequence"/>
</dbReference>
<evidence type="ECO:0000256" key="6">
    <source>
        <dbReference type="ARBA" id="ARBA00038447"/>
    </source>
</evidence>
<dbReference type="GO" id="GO:0007064">
    <property type="term" value="P:mitotic sister chromatid cohesion"/>
    <property type="evidence" value="ECO:0007669"/>
    <property type="project" value="InterPro"/>
</dbReference>
<keyword evidence="5" id="KW-0131">Cell cycle</keyword>
<keyword evidence="10" id="KW-1185">Reference proteome</keyword>
<sequence length="112" mass="12763">MVQILIEQGENSTELLLIELQGALEYAAEKQSLAGERLGFLFFTENDMPVCVIGQHILDGKMVELEKPLLVMRKRQADGVNSTSYEIECIIKRKLLFHKRSKPIVHYSAKKC</sequence>
<keyword evidence="3" id="KW-0238">DNA-binding</keyword>
<dbReference type="GO" id="GO:0003677">
    <property type="term" value="F:DNA binding"/>
    <property type="evidence" value="ECO:0007669"/>
    <property type="project" value="UniProtKB-KW"/>
</dbReference>
<evidence type="ECO:0000313" key="7">
    <source>
        <dbReference type="EMBL" id="CAF0732694.1"/>
    </source>
</evidence>
<evidence type="ECO:0000313" key="9">
    <source>
        <dbReference type="EMBL" id="CAF0751028.1"/>
    </source>
</evidence>
<evidence type="ECO:0000313" key="8">
    <source>
        <dbReference type="EMBL" id="CAF0741075.1"/>
    </source>
</evidence>
<accession>A0A813NC34</accession>
<keyword evidence="4" id="KW-0539">Nucleus</keyword>
<dbReference type="EMBL" id="CAJNOI010000004">
    <property type="protein sequence ID" value="CAF0741075.1"/>
    <property type="molecule type" value="Genomic_DNA"/>
</dbReference>
<reference evidence="7" key="1">
    <citation type="submission" date="2021-02" db="EMBL/GenBank/DDBJ databases">
        <authorList>
            <person name="Nowell W R."/>
        </authorList>
    </citation>
    <scope>NUCLEOTIDE SEQUENCE</scope>
</reference>
<dbReference type="EMBL" id="CAJNOM010000004">
    <property type="protein sequence ID" value="CAF0751028.1"/>
    <property type="molecule type" value="Genomic_DNA"/>
</dbReference>
<dbReference type="PANTHER" id="PTHR28605:SF1">
    <property type="entry name" value="CHROMOSOME TRANSMISSION FIDELITY FACTOR 8"/>
    <property type="match status" value="1"/>
</dbReference>
<evidence type="ECO:0000256" key="3">
    <source>
        <dbReference type="ARBA" id="ARBA00023125"/>
    </source>
</evidence>
<evidence type="ECO:0000256" key="5">
    <source>
        <dbReference type="ARBA" id="ARBA00023306"/>
    </source>
</evidence>
<evidence type="ECO:0000256" key="4">
    <source>
        <dbReference type="ARBA" id="ARBA00023242"/>
    </source>
</evidence>
<dbReference type="PANTHER" id="PTHR28605">
    <property type="entry name" value="CTF8, CHROMOSOME TRANSMISSION FIDELITY FACTOR 8 HOMOLOG (S. CEREVISIAE)"/>
    <property type="match status" value="1"/>
</dbReference>
<protein>
    <submittedName>
        <fullName evidence="7">Uncharacterized protein</fullName>
    </submittedName>
</protein>